<keyword evidence="2" id="KW-1185">Reference proteome</keyword>
<dbReference type="AlphaFoldDB" id="A0AAD4HW61"/>
<evidence type="ECO:0000313" key="1">
    <source>
        <dbReference type="EMBL" id="KAG7285060.1"/>
    </source>
</evidence>
<protein>
    <submittedName>
        <fullName evidence="1">Uncharacterized protein</fullName>
    </submittedName>
</protein>
<proteinExistence type="predicted"/>
<gene>
    <name evidence="1" type="ORF">NEMBOFW57_009680</name>
</gene>
<name>A0AAD4HW61_9PEZI</name>
<evidence type="ECO:0000313" key="2">
    <source>
        <dbReference type="Proteomes" id="UP001197093"/>
    </source>
</evidence>
<dbReference type="EMBL" id="JAHCVI010000005">
    <property type="protein sequence ID" value="KAG7285060.1"/>
    <property type="molecule type" value="Genomic_DNA"/>
</dbReference>
<organism evidence="1 2">
    <name type="scientific">Staphylotrichum longicolle</name>
    <dbReference type="NCBI Taxonomy" id="669026"/>
    <lineage>
        <taxon>Eukaryota</taxon>
        <taxon>Fungi</taxon>
        <taxon>Dikarya</taxon>
        <taxon>Ascomycota</taxon>
        <taxon>Pezizomycotina</taxon>
        <taxon>Sordariomycetes</taxon>
        <taxon>Sordariomycetidae</taxon>
        <taxon>Sordariales</taxon>
        <taxon>Chaetomiaceae</taxon>
        <taxon>Staphylotrichum</taxon>
    </lineage>
</organism>
<accession>A0AAD4HW61</accession>
<reference evidence="1" key="1">
    <citation type="submission" date="2023-02" db="EMBL/GenBank/DDBJ databases">
        <authorList>
            <person name="Palmer J.M."/>
        </authorList>
    </citation>
    <scope>NUCLEOTIDE SEQUENCE</scope>
    <source>
        <strain evidence="1">FW57</strain>
    </source>
</reference>
<comment type="caution">
    <text evidence="1">The sequence shown here is derived from an EMBL/GenBank/DDBJ whole genome shotgun (WGS) entry which is preliminary data.</text>
</comment>
<dbReference type="Proteomes" id="UP001197093">
    <property type="component" value="Unassembled WGS sequence"/>
</dbReference>
<sequence length="367" mass="41332">MGARACWERQITSGYEHFAPTEPPTWKRGKITQYFYNPTETAIHMAGPVDLFEPPPEKQVSDRDLLFGHQPTQMKPQPSHMKPQLSEIGPVGPLSVWEPHLDGGQIGSDTLAKIKSICKRFDVVACTHIDLENVFQDSEENKGGLRQSLLESIRSKKGRSKSSIESHARRLLMSGVGRRNEGRGVARSGKLGCLVATRVPGNRNKVRFDWLPSSYDDIFLYMAYMEIPNSQDYKVVHIGTLFVGALTYAMAKGASAVEAEKQAAVASTCLMQLEKHRFEFWPEHINIPAAEWELISTTRSVTAHDLQPFHRDGKDYWLGTDFENRLKLFQTTPSDPNNPRYLFSRLARLPKTLPPAANARAKSSEIR</sequence>